<keyword evidence="5" id="KW-0812">Transmembrane</keyword>
<feature type="signal peptide" evidence="8">
    <location>
        <begin position="1"/>
        <end position="20"/>
    </location>
</feature>
<keyword evidence="6" id="KW-0472">Membrane</keyword>
<evidence type="ECO:0000313" key="10">
    <source>
        <dbReference type="Proteomes" id="UP000253934"/>
    </source>
</evidence>
<dbReference type="Proteomes" id="UP000253934">
    <property type="component" value="Unassembled WGS sequence"/>
</dbReference>
<feature type="chain" id="PRO_5016579290" evidence="8">
    <location>
        <begin position="21"/>
        <end position="440"/>
    </location>
</feature>
<keyword evidence="3" id="KW-0813">Transport</keyword>
<dbReference type="AlphaFoldDB" id="A0A369L162"/>
<evidence type="ECO:0000256" key="4">
    <source>
        <dbReference type="ARBA" id="ARBA00022452"/>
    </source>
</evidence>
<dbReference type="SUPFAM" id="SSF56954">
    <property type="entry name" value="Outer membrane efflux proteins (OEP)"/>
    <property type="match status" value="1"/>
</dbReference>
<keyword evidence="10" id="KW-1185">Reference proteome</keyword>
<dbReference type="EMBL" id="QOVW01000004">
    <property type="protein sequence ID" value="RDB37216.1"/>
    <property type="molecule type" value="Genomic_DNA"/>
</dbReference>
<keyword evidence="4" id="KW-1134">Transmembrane beta strand</keyword>
<accession>A0A369L162</accession>
<dbReference type="Gene3D" id="1.20.1600.10">
    <property type="entry name" value="Outer membrane efflux proteins (OEP)"/>
    <property type="match status" value="1"/>
</dbReference>
<dbReference type="GO" id="GO:0015288">
    <property type="term" value="F:porin activity"/>
    <property type="evidence" value="ECO:0007669"/>
    <property type="project" value="TreeGrafter"/>
</dbReference>
<comment type="subcellular location">
    <subcellularLocation>
        <location evidence="1">Cell outer membrane</location>
    </subcellularLocation>
</comment>
<organism evidence="9 10">
    <name type="scientific">Spirobacillus cienkowskii</name>
    <dbReference type="NCBI Taxonomy" id="495820"/>
    <lineage>
        <taxon>Bacteria</taxon>
        <taxon>Pseudomonadati</taxon>
        <taxon>Bdellovibrionota</taxon>
        <taxon>Oligoflexia</taxon>
        <taxon>Silvanigrellales</taxon>
        <taxon>Spirobacillus</taxon>
    </lineage>
</organism>
<sequence length="440" mass="49873">MMNFKKIFIFLLVFHKQLLAQDIQSATLPSAVLTLSESMDIAEKNSTELKQSQQSVDYYQNVHFLNYFNMLPSVMASAKYTWTPQSPSNINMNQLQNANLLNVTVTQPVTGILQSSYKLGQLTSQTEAAKQDLTATKITARVSGAIAFIKAYQDLQNIEIKKFDLDNANQQYQETKTLFESGDENKTKIDLLQMQAKLLNAESDFETAKNHYLNSLANLKNILKIDNKLNIELKEDNFLNIEQQKIPELSFLIEKSLNLRGEIKSLNYNIKAKNDSINQSMFDFFPKLDAFINYQKSFSSSSNSDLSTSNPLSFGLNFNWHIWDGAITVENKMTKVYELNKLKTEMDSKKYAIISSVTESYQNLIAAIQVFPKIKLAANTLEEAFKLSKIKYKTGNLSASELLNVQNSYVSAKLNLAKLRSDIDLSWIKLQGAVGNIPKY</sequence>
<dbReference type="Pfam" id="PF02321">
    <property type="entry name" value="OEP"/>
    <property type="match status" value="2"/>
</dbReference>
<evidence type="ECO:0000256" key="8">
    <source>
        <dbReference type="SAM" id="SignalP"/>
    </source>
</evidence>
<dbReference type="GO" id="GO:1990281">
    <property type="term" value="C:efflux pump complex"/>
    <property type="evidence" value="ECO:0007669"/>
    <property type="project" value="TreeGrafter"/>
</dbReference>
<keyword evidence="8" id="KW-0732">Signal</keyword>
<evidence type="ECO:0000256" key="5">
    <source>
        <dbReference type="ARBA" id="ARBA00022692"/>
    </source>
</evidence>
<evidence type="ECO:0000256" key="6">
    <source>
        <dbReference type="ARBA" id="ARBA00023136"/>
    </source>
</evidence>
<dbReference type="GO" id="GO:0015562">
    <property type="term" value="F:efflux transmembrane transporter activity"/>
    <property type="evidence" value="ECO:0007669"/>
    <property type="project" value="InterPro"/>
</dbReference>
<dbReference type="GO" id="GO:0009279">
    <property type="term" value="C:cell outer membrane"/>
    <property type="evidence" value="ECO:0007669"/>
    <property type="project" value="UniProtKB-SubCell"/>
</dbReference>
<evidence type="ECO:0000313" key="9">
    <source>
        <dbReference type="EMBL" id="RDB37216.1"/>
    </source>
</evidence>
<evidence type="ECO:0000256" key="2">
    <source>
        <dbReference type="ARBA" id="ARBA00007613"/>
    </source>
</evidence>
<protein>
    <submittedName>
        <fullName evidence="9">TolC family protein</fullName>
    </submittedName>
</protein>
<dbReference type="PANTHER" id="PTHR30026:SF21">
    <property type="entry name" value="SLR1270 PROTEIN"/>
    <property type="match status" value="1"/>
</dbReference>
<reference evidence="9" key="1">
    <citation type="submission" date="2018-04" db="EMBL/GenBank/DDBJ databases">
        <title>Draft genome sequence of the Candidatus Spirobacillus cienkowskii, a pathogen of freshwater Daphnia species, reconstructed from hemolymph metagenomic reads.</title>
        <authorList>
            <person name="Bresciani L."/>
            <person name="Lemos L.N."/>
            <person name="Wale N."/>
            <person name="Lin J.Y."/>
            <person name="Fernandes G.R."/>
            <person name="Duffy M.A."/>
            <person name="Rodrigues J.M."/>
        </authorList>
    </citation>
    <scope>NUCLEOTIDE SEQUENCE [LARGE SCALE GENOMIC DNA]</scope>
    <source>
        <strain evidence="9">Binning01</strain>
    </source>
</reference>
<dbReference type="PANTHER" id="PTHR30026">
    <property type="entry name" value="OUTER MEMBRANE PROTEIN TOLC"/>
    <property type="match status" value="1"/>
</dbReference>
<comment type="caution">
    <text evidence="9">The sequence shown here is derived from an EMBL/GenBank/DDBJ whole genome shotgun (WGS) entry which is preliminary data.</text>
</comment>
<evidence type="ECO:0000256" key="3">
    <source>
        <dbReference type="ARBA" id="ARBA00022448"/>
    </source>
</evidence>
<dbReference type="InterPro" id="IPR051906">
    <property type="entry name" value="TolC-like"/>
</dbReference>
<comment type="similarity">
    <text evidence="2">Belongs to the outer membrane factor (OMF) (TC 1.B.17) family.</text>
</comment>
<proteinExistence type="inferred from homology"/>
<name>A0A369L162_9BACT</name>
<dbReference type="InterPro" id="IPR003423">
    <property type="entry name" value="OMP_efflux"/>
</dbReference>
<evidence type="ECO:0000256" key="1">
    <source>
        <dbReference type="ARBA" id="ARBA00004442"/>
    </source>
</evidence>
<evidence type="ECO:0000256" key="7">
    <source>
        <dbReference type="ARBA" id="ARBA00023237"/>
    </source>
</evidence>
<gene>
    <name evidence="9" type="ORF">DCC88_00870</name>
</gene>
<keyword evidence="7" id="KW-0998">Cell outer membrane</keyword>